<keyword evidence="4" id="KW-1185">Reference proteome</keyword>
<dbReference type="EMBL" id="ML004151">
    <property type="protein sequence ID" value="RKP33241.1"/>
    <property type="molecule type" value="Genomic_DNA"/>
</dbReference>
<evidence type="ECO:0008006" key="5">
    <source>
        <dbReference type="Google" id="ProtNLM"/>
    </source>
</evidence>
<dbReference type="AlphaFoldDB" id="A0A4P9ZL84"/>
<gene>
    <name evidence="3" type="ORF">BJ085DRAFT_34051</name>
</gene>
<protein>
    <recommendedName>
        <fullName evidence="5">Retrotransposon gag domain-containing protein</fullName>
    </recommendedName>
</protein>
<name>A0A4P9ZL84_9FUNG</name>
<feature type="region of interest" description="Disordered" evidence="2">
    <location>
        <begin position="68"/>
        <end position="116"/>
    </location>
</feature>
<keyword evidence="1" id="KW-0175">Coiled coil</keyword>
<accession>A0A4P9ZL84</accession>
<feature type="compositionally biased region" description="Low complexity" evidence="2">
    <location>
        <begin position="105"/>
        <end position="116"/>
    </location>
</feature>
<evidence type="ECO:0000256" key="2">
    <source>
        <dbReference type="SAM" id="MobiDB-lite"/>
    </source>
</evidence>
<evidence type="ECO:0000256" key="1">
    <source>
        <dbReference type="SAM" id="Coils"/>
    </source>
</evidence>
<feature type="coiled-coil region" evidence="1">
    <location>
        <begin position="7"/>
        <end position="41"/>
    </location>
</feature>
<dbReference type="Proteomes" id="UP000268162">
    <property type="component" value="Unassembled WGS sequence"/>
</dbReference>
<evidence type="ECO:0000313" key="3">
    <source>
        <dbReference type="EMBL" id="RKP33241.1"/>
    </source>
</evidence>
<organism evidence="3 4">
    <name type="scientific">Dimargaris cristalligena</name>
    <dbReference type="NCBI Taxonomy" id="215637"/>
    <lineage>
        <taxon>Eukaryota</taxon>
        <taxon>Fungi</taxon>
        <taxon>Fungi incertae sedis</taxon>
        <taxon>Zoopagomycota</taxon>
        <taxon>Kickxellomycotina</taxon>
        <taxon>Dimargaritomycetes</taxon>
        <taxon>Dimargaritales</taxon>
        <taxon>Dimargaritaceae</taxon>
        <taxon>Dimargaris</taxon>
    </lineage>
</organism>
<proteinExistence type="predicted"/>
<sequence length="322" mass="35997">MDTDPSQANLQQGLLNLQQQLDQQKQQNEQYQQQFTAVLQQNEVMVAKLSQLLDQNITSTVMTQETAQGARQMAQKADSTARKAGKRAEDAGETAIRAGQTAELAGSTTQRAGTTAAQASATAQQAGTLAQQAGTTVTQVQSAMADTGRGEILETYGHPKPERVDAFTGGIHENVQMWLEKARNQSKGLFPTEAKQIEHVSRSLDHRALRWFNDEESGGHYFTQWQDFQDSIMEAFYDPTITRRLRSKLKQIHFRGNIERFTTKSILCMLMALEWGFVTIAGLEEIVGIVEDHYPRVYHLHDLLTIKLILVTLYQSTGILTN</sequence>
<evidence type="ECO:0000313" key="4">
    <source>
        <dbReference type="Proteomes" id="UP000268162"/>
    </source>
</evidence>
<reference evidence="4" key="1">
    <citation type="journal article" date="2018" name="Nat. Microbiol.">
        <title>Leveraging single-cell genomics to expand the fungal tree of life.</title>
        <authorList>
            <person name="Ahrendt S.R."/>
            <person name="Quandt C.A."/>
            <person name="Ciobanu D."/>
            <person name="Clum A."/>
            <person name="Salamov A."/>
            <person name="Andreopoulos B."/>
            <person name="Cheng J.F."/>
            <person name="Woyke T."/>
            <person name="Pelin A."/>
            <person name="Henrissat B."/>
            <person name="Reynolds N.K."/>
            <person name="Benny G.L."/>
            <person name="Smith M.E."/>
            <person name="James T.Y."/>
            <person name="Grigoriev I.V."/>
        </authorList>
    </citation>
    <scope>NUCLEOTIDE SEQUENCE [LARGE SCALE GENOMIC DNA]</scope>
    <source>
        <strain evidence="4">RSA 468</strain>
    </source>
</reference>